<dbReference type="Proteomes" id="UP000014540">
    <property type="component" value="Unassembled WGS sequence"/>
</dbReference>
<dbReference type="PIRSF" id="PIRSF020419">
    <property type="entry name" value="Fe_uptake_reg_CjrA_prd"/>
    <property type="match status" value="1"/>
</dbReference>
<dbReference type="RefSeq" id="WP_016550278.1">
    <property type="nucleotide sequence ID" value="NZ_AKWZ02000010.1"/>
</dbReference>
<reference evidence="2" key="1">
    <citation type="submission" date="2013-04" db="EMBL/GenBank/DDBJ databases">
        <authorList>
            <person name="Harkins D.M."/>
            <person name="Durkin A.S."/>
            <person name="Selengut J.D."/>
            <person name="Sanka R."/>
            <person name="DePew J."/>
            <person name="Purushe J."/>
            <person name="Ahmed A."/>
            <person name="van der Linden H."/>
            <person name="Goris M.G.A."/>
            <person name="Hartskeerl R.A."/>
            <person name="Vinetz J.M."/>
            <person name="Sutton G.G."/>
            <person name="Nelson W.C."/>
            <person name="Fouts D.E."/>
        </authorList>
    </citation>
    <scope>NUCLEOTIDE SEQUENCE [LARGE SCALE GENOMIC DNA]</scope>
    <source>
        <strain evidence="2">BUT 6</strain>
    </source>
</reference>
<dbReference type="InterPro" id="IPR016773">
    <property type="entry name" value="Fe3_uptake_reg_CjrA_prd"/>
</dbReference>
<dbReference type="InterPro" id="IPR007314">
    <property type="entry name" value="Cofac_haem-bd_dom"/>
</dbReference>
<dbReference type="EMBL" id="AKWZ02000010">
    <property type="protein sequence ID" value="EPG73805.1"/>
    <property type="molecule type" value="Genomic_DNA"/>
</dbReference>
<comment type="caution">
    <text evidence="2">The sequence shown here is derived from an EMBL/GenBank/DDBJ whole genome shotgun (WGS) entry which is preliminary data.</text>
</comment>
<evidence type="ECO:0000313" key="3">
    <source>
        <dbReference type="Proteomes" id="UP000014540"/>
    </source>
</evidence>
<name>S3VBE9_9LEPT</name>
<accession>S3VBE9</accession>
<evidence type="ECO:0000313" key="2">
    <source>
        <dbReference type="EMBL" id="EPG73805.1"/>
    </source>
</evidence>
<sequence>MLFRKILPIFIIPLGLASQSDGSVSEKIFDSKSQTRASWTSVESKVREADVIIVGEEHDDEAGHEWQLNTFKKLSESFSITLSLEMLERDQQIIVDEYLKEELTEKGYLNYTKFWPNYSKDYHPLVEVAKIRNIPVLASNAPRRYVNLVSQKGIRSLMKIRSPFLPPRYLLRLHRQVEYEAKLAKAMGGHHSDGSTSNLQNFVDAQYLWDASMADAIAEEFYTTGRKIVHINGRFHSDQGMGVTYRLRQMGLKVLVFSVFPLEEGKKLGVEEFQLADFLVVTPRKSLP</sequence>
<proteinExistence type="predicted"/>
<dbReference type="STRING" id="1193011.LEP1GSC058_3954"/>
<gene>
    <name evidence="2" type="ORF">LEP1GSC058_3954</name>
</gene>
<dbReference type="Gene3D" id="3.40.50.11550">
    <property type="match status" value="1"/>
</dbReference>
<dbReference type="CDD" id="cd14727">
    <property type="entry name" value="ChanN-like"/>
    <property type="match status" value="1"/>
</dbReference>
<dbReference type="AlphaFoldDB" id="S3VBE9"/>
<organism evidence="2 3">
    <name type="scientific">Leptospira fainei serovar Hurstbridge str. BUT 6</name>
    <dbReference type="NCBI Taxonomy" id="1193011"/>
    <lineage>
        <taxon>Bacteria</taxon>
        <taxon>Pseudomonadati</taxon>
        <taxon>Spirochaetota</taxon>
        <taxon>Spirochaetia</taxon>
        <taxon>Leptospirales</taxon>
        <taxon>Leptospiraceae</taxon>
        <taxon>Leptospira</taxon>
    </lineage>
</organism>
<keyword evidence="3" id="KW-1185">Reference proteome</keyword>
<feature type="domain" description="Haem-binding uptake Tiki superfamily ChaN" evidence="1">
    <location>
        <begin position="45"/>
        <end position="247"/>
    </location>
</feature>
<dbReference type="SUPFAM" id="SSF159501">
    <property type="entry name" value="EreA/ChaN-like"/>
    <property type="match status" value="1"/>
</dbReference>
<protein>
    <submittedName>
        <fullName evidence="2">PF04187 family protein</fullName>
    </submittedName>
</protein>
<evidence type="ECO:0000259" key="1">
    <source>
        <dbReference type="Pfam" id="PF04187"/>
    </source>
</evidence>
<dbReference type="Pfam" id="PF04187">
    <property type="entry name" value="Cofac_haem_bdg"/>
    <property type="match status" value="1"/>
</dbReference>